<feature type="domain" description="Gylcosyl hydrolase 115 C-terminal" evidence="2">
    <location>
        <begin position="877"/>
        <end position="1071"/>
    </location>
</feature>
<keyword evidence="1" id="KW-0378">Hydrolase</keyword>
<dbReference type="EMBL" id="JAHCVI010000001">
    <property type="protein sequence ID" value="KAG7294007.1"/>
    <property type="molecule type" value="Genomic_DNA"/>
</dbReference>
<dbReference type="Gene3D" id="1.20.58.2150">
    <property type="match status" value="1"/>
</dbReference>
<name>A0AAD4F8Y3_9PEZI</name>
<sequence length="1105" mass="121529">MSPSPHGLMAPRVVAVEQPQVAYHRSPKMLTTGLKGALLLAFGSVAAALGQERIISTNGHGAELQIAGGDVGKGQILVSSNDYWGVIRAAGDLAVDFGRVTGVNYTLSNGEKKAAAATYTYKPVNNMNNTVYSTTGVANFTGPAYADHSARDVVIIAGTIGHSSVIDKLISSRSIDVSDVKGKWEAFTSQVVKNPVPGCSKALVIAGSDPRGTIYGIYDVSEQIGVSPWYFWADSPPKKSTNLFVTKKKKVQDSPSVKYRGFFLNDEQPALTNWVASHWQDTPYGAGYAPAFYSLIFEVLLRLRANYLWPTLWASMFEVDDPGNQPLADAFEIVIGSSHTEPLMRAQNEFGHFYQGPWAYNLNNKTIDEYFEYGVQRAKPYARNSLWTMGMRGTGDTAIEGLGVDHIVEMLQTLVKNQRKIIADGLNVTDITTVPQTWCLYKEVMTYLFAGLQVPDDVTLLWADDNWGNVRRLPLLNETQRHGGAGIYYHFDYVGDPRNYKWINTIQLTKTAEQMHMAYARGADRIWVVNVGDMKALEIPISHFFDMGYDAKRWHVDSTQEWAEAWATREFGPEKAKDIADVMMKYAMYAARRKYELIEPHVYSVINYNEAEAVLQQWADLVAKAQGIYDKLPVEAQAAFFETVLHPAIAGEIVQKISIGGAKNMLYAGQRRNAANTVIQEVLAQSAADANLTRRWDALLNGKWKHFMDQTHLGYDGYWQQPMRNALPAMIHVQTDFASVAGEIGIGVEGSNATVKGDDRWHGNSANDLALPPIDPYGPGTRYFDIFSRGTKECTWNASPYQPWIKLSQSSGTVGGKFPDQRVLLSIDWKSVPKGFSDTVKINVTTPCRDMDRFGFSEPHILVPVRSRSIPSNFTSGFVEADGHVAFSGEHYASILKPAKSTPENKKVTYHTFSSYGRTGSGVGLLPLNTEKLTLETAPALEYDVYLFTNHTAANVTLFISPGLNYLGEYTPLEYAISLTPASASASASASSVKYVRPVGKTVGTGMPDGWQGAVADGVWGRTGPYTTTSFAVPQEGAYKLRVWALMPGIVVQKVIINLGGVRPSYLGPPESFFAGKDKVGGRNGTSFLNERDVLGGVGKRCLLE</sequence>
<comment type="caution">
    <text evidence="3">The sequence shown here is derived from an EMBL/GenBank/DDBJ whole genome shotgun (WGS) entry which is preliminary data.</text>
</comment>
<dbReference type="PANTHER" id="PTHR37842:SF2">
    <property type="entry name" value="GYLCOSYL HYDROLASE 115 C-TERMINAL DOMAIN-CONTAINING PROTEIN"/>
    <property type="match status" value="1"/>
</dbReference>
<accession>A0AAD4F8Y3</accession>
<dbReference type="Proteomes" id="UP001197093">
    <property type="component" value="Unassembled WGS sequence"/>
</dbReference>
<evidence type="ECO:0000259" key="2">
    <source>
        <dbReference type="Pfam" id="PF17829"/>
    </source>
</evidence>
<organism evidence="3 4">
    <name type="scientific">Staphylotrichum longicolle</name>
    <dbReference type="NCBI Taxonomy" id="669026"/>
    <lineage>
        <taxon>Eukaryota</taxon>
        <taxon>Fungi</taxon>
        <taxon>Dikarya</taxon>
        <taxon>Ascomycota</taxon>
        <taxon>Pezizomycotina</taxon>
        <taxon>Sordariomycetes</taxon>
        <taxon>Sordariomycetidae</taxon>
        <taxon>Sordariales</taxon>
        <taxon>Chaetomiaceae</taxon>
        <taxon>Staphylotrichum</taxon>
    </lineage>
</organism>
<dbReference type="AlphaFoldDB" id="A0AAD4F8Y3"/>
<protein>
    <recommendedName>
        <fullName evidence="2">Gylcosyl hydrolase 115 C-terminal domain-containing protein</fullName>
    </recommendedName>
</protein>
<reference evidence="3" key="1">
    <citation type="submission" date="2023-02" db="EMBL/GenBank/DDBJ databases">
        <authorList>
            <person name="Palmer J.M."/>
        </authorList>
    </citation>
    <scope>NUCLEOTIDE SEQUENCE</scope>
    <source>
        <strain evidence="3">FW57</strain>
    </source>
</reference>
<dbReference type="InterPro" id="IPR029018">
    <property type="entry name" value="Hex-like_dom2"/>
</dbReference>
<evidence type="ECO:0000313" key="4">
    <source>
        <dbReference type="Proteomes" id="UP001197093"/>
    </source>
</evidence>
<dbReference type="Gene3D" id="3.30.379.10">
    <property type="entry name" value="Chitobiase/beta-hexosaminidase domain 2-like"/>
    <property type="match status" value="1"/>
</dbReference>
<dbReference type="Pfam" id="PF15979">
    <property type="entry name" value="Glyco_hydro_115"/>
    <property type="match status" value="1"/>
</dbReference>
<evidence type="ECO:0000256" key="1">
    <source>
        <dbReference type="ARBA" id="ARBA00022801"/>
    </source>
</evidence>
<dbReference type="GO" id="GO:0016787">
    <property type="term" value="F:hydrolase activity"/>
    <property type="evidence" value="ECO:0007669"/>
    <property type="project" value="UniProtKB-KW"/>
</dbReference>
<dbReference type="PANTHER" id="PTHR37842">
    <property type="match status" value="1"/>
</dbReference>
<evidence type="ECO:0000313" key="3">
    <source>
        <dbReference type="EMBL" id="KAG7294007.1"/>
    </source>
</evidence>
<gene>
    <name evidence="3" type="ORF">NEMBOFW57_004068</name>
</gene>
<proteinExistence type="predicted"/>
<dbReference type="InterPro" id="IPR041437">
    <property type="entry name" value="GH115_C"/>
</dbReference>
<dbReference type="Pfam" id="PF17829">
    <property type="entry name" value="GH115_C"/>
    <property type="match status" value="1"/>
</dbReference>
<dbReference type="InterPro" id="IPR042301">
    <property type="entry name" value="GH115_sf"/>
</dbReference>
<dbReference type="Gene3D" id="2.60.120.1620">
    <property type="match status" value="1"/>
</dbReference>
<keyword evidence="4" id="KW-1185">Reference proteome</keyword>
<dbReference type="Gene3D" id="3.20.20.520">
    <property type="entry name" value="Glycosyl hydrolase family 115"/>
    <property type="match status" value="1"/>
</dbReference>
<dbReference type="InterPro" id="IPR031924">
    <property type="entry name" value="GH115"/>
</dbReference>